<dbReference type="AlphaFoldDB" id="A0A418VHM6"/>
<proteinExistence type="predicted"/>
<accession>A0A418VHM6</accession>
<dbReference type="InterPro" id="IPR011990">
    <property type="entry name" value="TPR-like_helical_dom_sf"/>
</dbReference>
<name>A0A418VHM6_9DEIO</name>
<organism evidence="1 2">
    <name type="scientific">Deinococcus cavernae</name>
    <dbReference type="NCBI Taxonomy" id="2320857"/>
    <lineage>
        <taxon>Bacteria</taxon>
        <taxon>Thermotogati</taxon>
        <taxon>Deinococcota</taxon>
        <taxon>Deinococci</taxon>
        <taxon>Deinococcales</taxon>
        <taxon>Deinococcaceae</taxon>
        <taxon>Deinococcus</taxon>
    </lineage>
</organism>
<sequence>MDKGRVIFHELLTDFAFPVISLDKGEKVLEFLEDRRFSEARLELEAGRPYQGQQQDQAALVMAIITAGQGQFQEALDLAACTLPFVSLDRPLCALVHWIGAVAQDGLGRTEDALYWCSLAADQASSPSARPLQVGILCCWVKLLAKTGQSGQAAARMHQALRQARLPHELFHAHLTAARLWWHSDLKKAQFHLVLAQNLAKTPERLVLVADVPNTPRPNLLTGKQGRVTITLLAGLEVEVAGVRVSAARSPRAALLLAYLVQNGGEAISEIAEQILPMDTAIKSLDKAKSDRAARVRQHLTQARRLLGDPAGVMCKGSRLWLGQQYDWESDLRLAVLSGTFDGGQVLPVLACPWLEELSFTLNSPS</sequence>
<evidence type="ECO:0000313" key="2">
    <source>
        <dbReference type="Proteomes" id="UP000286287"/>
    </source>
</evidence>
<dbReference type="Gene3D" id="1.10.10.10">
    <property type="entry name" value="Winged helix-like DNA-binding domain superfamily/Winged helix DNA-binding domain"/>
    <property type="match status" value="1"/>
</dbReference>
<reference evidence="1 2" key="1">
    <citation type="submission" date="2018-09" db="EMBL/GenBank/DDBJ databases">
        <authorList>
            <person name="Zhu H."/>
        </authorList>
    </citation>
    <scope>NUCLEOTIDE SEQUENCE [LARGE SCALE GENOMIC DNA]</scope>
    <source>
        <strain evidence="1 2">K2S05-167</strain>
    </source>
</reference>
<gene>
    <name evidence="1" type="ORF">D3875_01035</name>
</gene>
<evidence type="ECO:0000313" key="1">
    <source>
        <dbReference type="EMBL" id="RJF75663.1"/>
    </source>
</evidence>
<dbReference type="InterPro" id="IPR036388">
    <property type="entry name" value="WH-like_DNA-bd_sf"/>
</dbReference>
<protein>
    <submittedName>
        <fullName evidence="1">Uncharacterized protein</fullName>
    </submittedName>
</protein>
<dbReference type="Proteomes" id="UP000286287">
    <property type="component" value="Unassembled WGS sequence"/>
</dbReference>
<dbReference type="EMBL" id="QYUJ01000004">
    <property type="protein sequence ID" value="RJF75663.1"/>
    <property type="molecule type" value="Genomic_DNA"/>
</dbReference>
<keyword evidence="2" id="KW-1185">Reference proteome</keyword>
<comment type="caution">
    <text evidence="1">The sequence shown here is derived from an EMBL/GenBank/DDBJ whole genome shotgun (WGS) entry which is preliminary data.</text>
</comment>
<dbReference type="SUPFAM" id="SSF48452">
    <property type="entry name" value="TPR-like"/>
    <property type="match status" value="1"/>
</dbReference>